<evidence type="ECO:0000313" key="2">
    <source>
        <dbReference type="Proteomes" id="UP000327013"/>
    </source>
</evidence>
<organism evidence="1 2">
    <name type="scientific">Carpinus fangiana</name>
    <dbReference type="NCBI Taxonomy" id="176857"/>
    <lineage>
        <taxon>Eukaryota</taxon>
        <taxon>Viridiplantae</taxon>
        <taxon>Streptophyta</taxon>
        <taxon>Embryophyta</taxon>
        <taxon>Tracheophyta</taxon>
        <taxon>Spermatophyta</taxon>
        <taxon>Magnoliopsida</taxon>
        <taxon>eudicotyledons</taxon>
        <taxon>Gunneridae</taxon>
        <taxon>Pentapetalae</taxon>
        <taxon>rosids</taxon>
        <taxon>fabids</taxon>
        <taxon>Fagales</taxon>
        <taxon>Betulaceae</taxon>
        <taxon>Carpinus</taxon>
    </lineage>
</organism>
<accession>A0A660KS87</accession>
<dbReference type="Proteomes" id="UP000327013">
    <property type="component" value="Chromosome 4"/>
</dbReference>
<evidence type="ECO:0000313" key="1">
    <source>
        <dbReference type="EMBL" id="KAE8039323.1"/>
    </source>
</evidence>
<dbReference type="AlphaFoldDB" id="A0A660KS87"/>
<protein>
    <submittedName>
        <fullName evidence="1">Uncharacterized protein</fullName>
    </submittedName>
</protein>
<sequence>MAINTRWGYTYWTIYESCNTFRIGPVGDALCKFGGKLGMVLNLLMVKCLVGTHTSWTPKASSYSAFMEESFSLFWGEKRGVEAGPEL</sequence>
<name>A0A660KS87_9ROSI</name>
<dbReference type="EMBL" id="CM017324">
    <property type="protein sequence ID" value="KAE8039323.1"/>
    <property type="molecule type" value="Genomic_DNA"/>
</dbReference>
<keyword evidence="2" id="KW-1185">Reference proteome</keyword>
<proteinExistence type="predicted"/>
<reference evidence="1 2" key="1">
    <citation type="submission" date="2019-06" db="EMBL/GenBank/DDBJ databases">
        <title>A chromosomal-level reference genome of Carpinus fangiana (Coryloideae, Betulaceae).</title>
        <authorList>
            <person name="Yang X."/>
            <person name="Wang Z."/>
            <person name="Zhang L."/>
            <person name="Hao G."/>
            <person name="Liu J."/>
            <person name="Yang Y."/>
        </authorList>
    </citation>
    <scope>NUCLEOTIDE SEQUENCE [LARGE SCALE GENOMIC DNA]</scope>
    <source>
        <strain evidence="1">Cfa_2016G</strain>
        <tissue evidence="1">Leaf</tissue>
    </source>
</reference>
<gene>
    <name evidence="1" type="ORF">FH972_011747</name>
</gene>